<protein>
    <submittedName>
        <fullName evidence="2">Type IV toxin-antitoxin system AbiEi family antitoxin domain-containing protein</fullName>
    </submittedName>
</protein>
<dbReference type="EMBL" id="DVFV01000113">
    <property type="protein sequence ID" value="HIQ91288.1"/>
    <property type="molecule type" value="Genomic_DNA"/>
</dbReference>
<accession>A0A9D0ZSB2</accession>
<feature type="domain" description="AbiEi antitoxin N-terminal" evidence="1">
    <location>
        <begin position="6"/>
        <end position="52"/>
    </location>
</feature>
<reference evidence="2" key="1">
    <citation type="submission" date="2020-10" db="EMBL/GenBank/DDBJ databases">
        <authorList>
            <person name="Gilroy R."/>
        </authorList>
    </citation>
    <scope>NUCLEOTIDE SEQUENCE</scope>
    <source>
        <strain evidence="2">CHK147-3167</strain>
    </source>
</reference>
<gene>
    <name evidence="2" type="ORF">IAB27_06690</name>
</gene>
<dbReference type="Proteomes" id="UP000886786">
    <property type="component" value="Unassembled WGS sequence"/>
</dbReference>
<reference evidence="2" key="2">
    <citation type="journal article" date="2021" name="PeerJ">
        <title>Extensive microbial diversity within the chicken gut microbiome revealed by metagenomics and culture.</title>
        <authorList>
            <person name="Gilroy R."/>
            <person name="Ravi A."/>
            <person name="Getino M."/>
            <person name="Pursley I."/>
            <person name="Horton D.L."/>
            <person name="Alikhan N.F."/>
            <person name="Baker D."/>
            <person name="Gharbi K."/>
            <person name="Hall N."/>
            <person name="Watson M."/>
            <person name="Adriaenssens E.M."/>
            <person name="Foster-Nyarko E."/>
            <person name="Jarju S."/>
            <person name="Secka A."/>
            <person name="Antonio M."/>
            <person name="Oren A."/>
            <person name="Chaudhuri R.R."/>
            <person name="La Ragione R."/>
            <person name="Hildebrand F."/>
            <person name="Pallen M.J."/>
        </authorList>
    </citation>
    <scope>NUCLEOTIDE SEQUENCE</scope>
    <source>
        <strain evidence="2">CHK147-3167</strain>
    </source>
</reference>
<name>A0A9D0ZSB2_9FIRM</name>
<organism evidence="2 3">
    <name type="scientific">Candidatus Coprosoma intestinipullorum</name>
    <dbReference type="NCBI Taxonomy" id="2840752"/>
    <lineage>
        <taxon>Bacteria</taxon>
        <taxon>Bacillati</taxon>
        <taxon>Bacillota</taxon>
        <taxon>Bacillota incertae sedis</taxon>
        <taxon>Candidatus Coprosoma</taxon>
    </lineage>
</organism>
<proteinExistence type="predicted"/>
<evidence type="ECO:0000313" key="3">
    <source>
        <dbReference type="Proteomes" id="UP000886786"/>
    </source>
</evidence>
<dbReference type="AlphaFoldDB" id="A0A9D0ZSB2"/>
<evidence type="ECO:0000259" key="1">
    <source>
        <dbReference type="Pfam" id="PF13338"/>
    </source>
</evidence>
<evidence type="ECO:0000313" key="2">
    <source>
        <dbReference type="EMBL" id="HIQ91288.1"/>
    </source>
</evidence>
<dbReference type="InterPro" id="IPR025159">
    <property type="entry name" value="AbiEi_N"/>
</dbReference>
<comment type="caution">
    <text evidence="2">The sequence shown here is derived from an EMBL/GenBank/DDBJ whole genome shotgun (WGS) entry which is preliminary data.</text>
</comment>
<sequence length="195" mass="23059">MNNEKKLTEFLEKNNGYITTAELVELNIYKSQIKFYIDKGIIEKVSHGLYMSTKFFKDEYYILQKNYPSAIFSYNTALHILNLTNKTPSVIDITVPRNKRVRGNYNIHYVSENHYEIGIIKVTSPLGNPVKVYNAERCICDMLKSEKDFDLELQNRVLDYYFSSKDKNIELLLEYSKIFNIYEKVNTIVEVMMKW</sequence>
<dbReference type="Pfam" id="PF13338">
    <property type="entry name" value="AbiEi_4"/>
    <property type="match status" value="1"/>
</dbReference>